<dbReference type="RefSeq" id="XP_024084040.1">
    <property type="nucleotide sequence ID" value="XM_024228272.1"/>
</dbReference>
<dbReference type="SUPFAM" id="SSF52540">
    <property type="entry name" value="P-loop containing nucleoside triphosphate hydrolases"/>
    <property type="match status" value="2"/>
</dbReference>
<feature type="transmembrane region" description="Helical" evidence="7">
    <location>
        <begin position="1131"/>
        <end position="1149"/>
    </location>
</feature>
<dbReference type="EnsemblMetazoa" id="XM_024228272.1">
    <property type="protein sequence ID" value="XP_024084040.1"/>
    <property type="gene ID" value="LOC106662935"/>
</dbReference>
<dbReference type="FunFam" id="3.40.50.300:FF:002470">
    <property type="entry name" value="ABC transporter, putative"/>
    <property type="match status" value="1"/>
</dbReference>
<comment type="subcellular location">
    <subcellularLocation>
        <location evidence="1">Membrane</location>
        <topology evidence="1">Multi-pass membrane protein</topology>
    </subcellularLocation>
</comment>
<evidence type="ECO:0000256" key="6">
    <source>
        <dbReference type="ARBA" id="ARBA00023136"/>
    </source>
</evidence>
<dbReference type="InterPro" id="IPR013525">
    <property type="entry name" value="ABC2_TM"/>
</dbReference>
<evidence type="ECO:0000313" key="10">
    <source>
        <dbReference type="Proteomes" id="UP000494040"/>
    </source>
</evidence>
<feature type="transmembrane region" description="Helical" evidence="7">
    <location>
        <begin position="844"/>
        <end position="863"/>
    </location>
</feature>
<dbReference type="InterPro" id="IPR003439">
    <property type="entry name" value="ABC_transporter-like_ATP-bd"/>
</dbReference>
<name>A0A8I6TMI5_CIMLE</name>
<dbReference type="GO" id="GO:0005319">
    <property type="term" value="F:lipid transporter activity"/>
    <property type="evidence" value="ECO:0007669"/>
    <property type="project" value="TreeGrafter"/>
</dbReference>
<dbReference type="GO" id="GO:0005524">
    <property type="term" value="F:ATP binding"/>
    <property type="evidence" value="ECO:0007669"/>
    <property type="project" value="UniProtKB-KW"/>
</dbReference>
<evidence type="ECO:0000256" key="7">
    <source>
        <dbReference type="SAM" id="Phobius"/>
    </source>
</evidence>
<dbReference type="CDD" id="cd03263">
    <property type="entry name" value="ABC_subfamily_A"/>
    <property type="match status" value="2"/>
</dbReference>
<dbReference type="SMART" id="SM00382">
    <property type="entry name" value="AAA"/>
    <property type="match status" value="2"/>
</dbReference>
<dbReference type="Pfam" id="PF12698">
    <property type="entry name" value="ABC2_membrane_3"/>
    <property type="match status" value="2"/>
</dbReference>
<dbReference type="Pfam" id="PF00005">
    <property type="entry name" value="ABC_tran"/>
    <property type="match status" value="2"/>
</dbReference>
<evidence type="ECO:0000256" key="3">
    <source>
        <dbReference type="ARBA" id="ARBA00022741"/>
    </source>
</evidence>
<dbReference type="GeneID" id="106662935"/>
<dbReference type="PROSITE" id="PS50893">
    <property type="entry name" value="ABC_TRANSPORTER_2"/>
    <property type="match status" value="2"/>
</dbReference>
<feature type="transmembrane region" description="Helical" evidence="7">
    <location>
        <begin position="344"/>
        <end position="365"/>
    </location>
</feature>
<keyword evidence="3" id="KW-0547">Nucleotide-binding</keyword>
<keyword evidence="5 7" id="KW-1133">Transmembrane helix</keyword>
<feature type="domain" description="ABC transporter" evidence="8">
    <location>
        <begin position="1332"/>
        <end position="1567"/>
    </location>
</feature>
<dbReference type="GO" id="GO:0016887">
    <property type="term" value="F:ATP hydrolysis activity"/>
    <property type="evidence" value="ECO:0007669"/>
    <property type="project" value="InterPro"/>
</dbReference>
<dbReference type="GO" id="GO:0140359">
    <property type="term" value="F:ABC-type transporter activity"/>
    <property type="evidence" value="ECO:0007669"/>
    <property type="project" value="InterPro"/>
</dbReference>
<dbReference type="Proteomes" id="UP000494040">
    <property type="component" value="Unassembled WGS sequence"/>
</dbReference>
<feature type="transmembrane region" description="Helical" evidence="7">
    <location>
        <begin position="957"/>
        <end position="980"/>
    </location>
</feature>
<sequence>MEGHVVKALGWRLWRASRRKYIKIPFYILFPILLAVLLTQVKVHNSPGENIQNGTFPPALPSEYFFSQELLAGNRFDVLFYPDNNGTRLIMKKFNDLMPPKSINNIMGMESEVEIESWLSDHYKNKSVVFENSNVGFGVIFKELTNDSLTYALRSTQMTIWQTRNLFPAYMGPGPAEAGQHYITSGFISLQAAINMGYMDYLKVNFSQDWWFQEFPYPPYKLETKQAFEMVYIYGLHSVLITGFFPLVLFLVANIVTEKNNGSREILRLNGVNDLGIYGYWFAFFFWQSFIIVTVIVILFKINTGGGSLLEYSNPFLLWLFFMLFCIQMIFMVFAISSVFTNSAYATFFTIVFYLIMNGAISYFMKATTTFIGFLTVLTPMGSLFHGLKVITSLESSKVGLQFSQLGYKVPNTGEGPMFLIVFIMGISCAFFTHIFKYLDAIKPGEYGSAKPWHFFLPDFVKKFCQIAPDLQDEDLKKKNPSKVIEEANIPVGIKIDNVYKVFGALQAVNGLSIDIYQDQITVLLGHNGAGKTTLISILTGVISPTSGEVIVNGLNLFENMTNFRKDFGYCPQHDILLCDLSVHEQIIFFGMVRGLPRAQISREAVDLMSKFDIQHRKNALPAQLSGGMKRKLCLAISLANNPKVLFLDEPTSGLDPQSRRNIWDTLLALRGNRTMIISTHFMEEADVLGDKIAIMAHGEIRCYGSSIFLKKHFGSGHQVTITYNLDVNPANIKEVVQEVIPTVKTSEKIQQRQLVLNVPIEDTSKLPSLFKELENVQGSSIKGIGVNCTSMEEVFLKVQEGEGISTDFDETDFAYMGKNNLTKLHGIGLVVQQFFALLVKRGLLFKSSLIFSLILLILFPSYMTYITFGTMNTVTEDVQSMPLTMDLENYGETTVLVGGRDDPLTNSYKKCVQNQKSTTVVTDKETAKELYQAAEDDLPHFRNFMIVAADLLNSPIALYSSLAFHAPAIAISLLFNAFINVGNPKVPKTIRTINYPYSFDQDPCDPNQVVSFVIPYIWLFLASGIMVSMTYFVRFPISERVNGMKQLQYMSGLSPMTYWASNLTFDIGLFCIILVVFLITGYTMDVNHILHDGDVISLIVLILFLYALSMMCVCYFMSFLFTTYSGAKNVIVMISLIFSLMPLLTDWLTNDNKFAHYIFYLSPTTPFTQAIYKIMTVVKNRLMCKNCTLGLLGQVCQELNKNNGFDLMTCLVFLIVDIILFLVLTLLMDYRYIQLGIHLVKEKLYGPIEKGGDSVDADVSLEKHKVTSSTLGMRHRKKSAPMMHNDQLEHVDIDFIDAPNDGSTNSTDQIIERSNGELENSPKISSEDLVLITDSLGKKYNRDLTAVYDVSFTVAKGECFGLLGVNGAGKTTTFSILSGEIFASRGDAVMHVPNGYHTLSQTRSKFLQNIGYCPQENRISMELTAYQLLNLFALLRGAPKYDAQKLAEQWIRNLDLHLYCHKPCGKYSGGNKRKLCTAIALIADPPVILLDEPTTGVDPVTRRKLWKVFKQIQSNDQTIVLTSHSMDECEATCDRLTIMVGGAMRCIGTIQYLKQKFAQGFTIFIKIDVLTSDEEVEMIKNKVVTLFGHYCELKDEFKGFLHYHLSDLSYKWSQLFEKMESLKKDCDKIDEYMLSDTSLEQVFLTLSKEQKAQADN</sequence>
<feature type="transmembrane region" description="Helical" evidence="7">
    <location>
        <begin position="1208"/>
        <end position="1229"/>
    </location>
</feature>
<feature type="transmembrane region" description="Helical" evidence="7">
    <location>
        <begin position="277"/>
        <end position="300"/>
    </location>
</feature>
<reference evidence="9" key="1">
    <citation type="submission" date="2022-01" db="UniProtKB">
        <authorList>
            <consortium name="EnsemblMetazoa"/>
        </authorList>
    </citation>
    <scope>IDENTIFICATION</scope>
</reference>
<keyword evidence="4" id="KW-0067">ATP-binding</keyword>
<evidence type="ECO:0000256" key="2">
    <source>
        <dbReference type="ARBA" id="ARBA00022692"/>
    </source>
</evidence>
<proteinExistence type="predicted"/>
<dbReference type="GO" id="GO:0016020">
    <property type="term" value="C:membrane"/>
    <property type="evidence" value="ECO:0007669"/>
    <property type="project" value="UniProtKB-SubCell"/>
</dbReference>
<feature type="transmembrane region" description="Helical" evidence="7">
    <location>
        <begin position="371"/>
        <end position="388"/>
    </location>
</feature>
<feature type="transmembrane region" description="Helical" evidence="7">
    <location>
        <begin position="1059"/>
        <end position="1084"/>
    </location>
</feature>
<feature type="transmembrane region" description="Helical" evidence="7">
    <location>
        <begin position="316"/>
        <end position="337"/>
    </location>
</feature>
<dbReference type="InterPro" id="IPR003593">
    <property type="entry name" value="AAA+_ATPase"/>
</dbReference>
<feature type="transmembrane region" description="Helical" evidence="7">
    <location>
        <begin position="1096"/>
        <end position="1119"/>
    </location>
</feature>
<evidence type="ECO:0000256" key="5">
    <source>
        <dbReference type="ARBA" id="ARBA00022989"/>
    </source>
</evidence>
<dbReference type="PANTHER" id="PTHR19229">
    <property type="entry name" value="ATP-BINDING CASSETTE TRANSPORTER SUBFAMILY A ABCA"/>
    <property type="match status" value="1"/>
</dbReference>
<dbReference type="InterPro" id="IPR017871">
    <property type="entry name" value="ABC_transporter-like_CS"/>
</dbReference>
<organism evidence="9 10">
    <name type="scientific">Cimex lectularius</name>
    <name type="common">Bed bug</name>
    <name type="synonym">Acanthia lectularia</name>
    <dbReference type="NCBI Taxonomy" id="79782"/>
    <lineage>
        <taxon>Eukaryota</taxon>
        <taxon>Metazoa</taxon>
        <taxon>Ecdysozoa</taxon>
        <taxon>Arthropoda</taxon>
        <taxon>Hexapoda</taxon>
        <taxon>Insecta</taxon>
        <taxon>Pterygota</taxon>
        <taxon>Neoptera</taxon>
        <taxon>Paraneoptera</taxon>
        <taxon>Hemiptera</taxon>
        <taxon>Heteroptera</taxon>
        <taxon>Panheteroptera</taxon>
        <taxon>Cimicomorpha</taxon>
        <taxon>Cimicidae</taxon>
        <taxon>Cimex</taxon>
    </lineage>
</organism>
<dbReference type="InterPro" id="IPR027417">
    <property type="entry name" value="P-loop_NTPase"/>
</dbReference>
<accession>A0A8I6TMI5</accession>
<feature type="transmembrane region" description="Helical" evidence="7">
    <location>
        <begin position="231"/>
        <end position="256"/>
    </location>
</feature>
<keyword evidence="2 7" id="KW-0812">Transmembrane</keyword>
<feature type="transmembrane region" description="Helical" evidence="7">
    <location>
        <begin position="21"/>
        <end position="41"/>
    </location>
</feature>
<keyword evidence="6 7" id="KW-0472">Membrane</keyword>
<feature type="transmembrane region" description="Helical" evidence="7">
    <location>
        <begin position="418"/>
        <end position="436"/>
    </location>
</feature>
<dbReference type="OrthoDB" id="8061355at2759"/>
<dbReference type="FunFam" id="3.40.50.300:FF:000933">
    <property type="entry name" value="ABC transporter A family member 7"/>
    <property type="match status" value="1"/>
</dbReference>
<feature type="transmembrane region" description="Helical" evidence="7">
    <location>
        <begin position="1155"/>
        <end position="1176"/>
    </location>
</feature>
<dbReference type="PANTHER" id="PTHR19229:SF250">
    <property type="entry name" value="ABC TRANSPORTER DOMAIN-CONTAINING PROTEIN-RELATED"/>
    <property type="match status" value="1"/>
</dbReference>
<evidence type="ECO:0000313" key="9">
    <source>
        <dbReference type="EnsemblMetazoa" id="XP_024084040.1"/>
    </source>
</evidence>
<evidence type="ECO:0000256" key="4">
    <source>
        <dbReference type="ARBA" id="ARBA00022840"/>
    </source>
</evidence>
<dbReference type="PROSITE" id="PS00211">
    <property type="entry name" value="ABC_TRANSPORTER_1"/>
    <property type="match status" value="1"/>
</dbReference>
<protein>
    <recommendedName>
        <fullName evidence="8">ABC transporter domain-containing protein</fullName>
    </recommendedName>
</protein>
<feature type="transmembrane region" description="Helical" evidence="7">
    <location>
        <begin position="1017"/>
        <end position="1038"/>
    </location>
</feature>
<feature type="domain" description="ABC transporter" evidence="8">
    <location>
        <begin position="494"/>
        <end position="723"/>
    </location>
</feature>
<dbReference type="OMA" id="IEMGNES"/>
<evidence type="ECO:0000256" key="1">
    <source>
        <dbReference type="ARBA" id="ARBA00004141"/>
    </source>
</evidence>
<evidence type="ECO:0000259" key="8">
    <source>
        <dbReference type="PROSITE" id="PS50893"/>
    </source>
</evidence>
<dbReference type="KEGG" id="clec:106662935"/>
<dbReference type="InterPro" id="IPR026082">
    <property type="entry name" value="ABCA"/>
</dbReference>
<dbReference type="Gene3D" id="3.40.50.300">
    <property type="entry name" value="P-loop containing nucleotide triphosphate hydrolases"/>
    <property type="match status" value="2"/>
</dbReference>
<keyword evidence="10" id="KW-1185">Reference proteome</keyword>